<keyword evidence="3" id="KW-1133">Transmembrane helix</keyword>
<dbReference type="InterPro" id="IPR029787">
    <property type="entry name" value="Nucleotide_cyclase"/>
</dbReference>
<organism evidence="5 6">
    <name type="scientific">Pseudaquabacterium pictum</name>
    <dbReference type="NCBI Taxonomy" id="2315236"/>
    <lineage>
        <taxon>Bacteria</taxon>
        <taxon>Pseudomonadati</taxon>
        <taxon>Pseudomonadota</taxon>
        <taxon>Betaproteobacteria</taxon>
        <taxon>Burkholderiales</taxon>
        <taxon>Sphaerotilaceae</taxon>
        <taxon>Pseudaquabacterium</taxon>
    </lineage>
</organism>
<comment type="catalytic activity">
    <reaction evidence="2">
        <text>2 GTP = 3',3'-c-di-GMP + 2 diphosphate</text>
        <dbReference type="Rhea" id="RHEA:24898"/>
        <dbReference type="ChEBI" id="CHEBI:33019"/>
        <dbReference type="ChEBI" id="CHEBI:37565"/>
        <dbReference type="ChEBI" id="CHEBI:58805"/>
        <dbReference type="EC" id="2.7.7.65"/>
    </reaction>
</comment>
<evidence type="ECO:0000256" key="1">
    <source>
        <dbReference type="ARBA" id="ARBA00012528"/>
    </source>
</evidence>
<dbReference type="GO" id="GO:0052621">
    <property type="term" value="F:diguanylate cyclase activity"/>
    <property type="evidence" value="ECO:0007669"/>
    <property type="project" value="UniProtKB-EC"/>
</dbReference>
<name>A0A480AYP6_9BURK</name>
<dbReference type="FunFam" id="3.30.70.270:FF:000001">
    <property type="entry name" value="Diguanylate cyclase domain protein"/>
    <property type="match status" value="1"/>
</dbReference>
<dbReference type="EC" id="2.7.7.65" evidence="1"/>
<evidence type="ECO:0000256" key="3">
    <source>
        <dbReference type="SAM" id="Phobius"/>
    </source>
</evidence>
<dbReference type="Pfam" id="PF00990">
    <property type="entry name" value="GGDEF"/>
    <property type="match status" value="1"/>
</dbReference>
<dbReference type="OrthoDB" id="9813903at2"/>
<proteinExistence type="predicted"/>
<reference evidence="6" key="1">
    <citation type="submission" date="2019-03" db="EMBL/GenBank/DDBJ databases">
        <title>Aquabacterium pictum sp.nov., the first bacteriochlorophyll a-containing freshwater bacterium in the genus Aquabacterium of the class Betaproteobacteria.</title>
        <authorList>
            <person name="Hirose S."/>
            <person name="Tank M."/>
            <person name="Hara E."/>
            <person name="Tamaki H."/>
            <person name="Takaichi S."/>
            <person name="Haruta S."/>
            <person name="Hanada S."/>
        </authorList>
    </citation>
    <scope>NUCLEOTIDE SEQUENCE [LARGE SCALE GENOMIC DNA]</scope>
    <source>
        <strain evidence="6">W35</strain>
    </source>
</reference>
<dbReference type="Proteomes" id="UP000301751">
    <property type="component" value="Unassembled WGS sequence"/>
</dbReference>
<dbReference type="PANTHER" id="PTHR45138:SF9">
    <property type="entry name" value="DIGUANYLATE CYCLASE DGCM-RELATED"/>
    <property type="match status" value="1"/>
</dbReference>
<dbReference type="Gene3D" id="3.30.70.270">
    <property type="match status" value="1"/>
</dbReference>
<dbReference type="AlphaFoldDB" id="A0A480AYP6"/>
<feature type="transmembrane region" description="Helical" evidence="3">
    <location>
        <begin position="121"/>
        <end position="138"/>
    </location>
</feature>
<feature type="transmembrane region" description="Helical" evidence="3">
    <location>
        <begin position="150"/>
        <end position="168"/>
    </location>
</feature>
<feature type="transmembrane region" description="Helical" evidence="3">
    <location>
        <begin position="188"/>
        <end position="209"/>
    </location>
</feature>
<dbReference type="NCBIfam" id="TIGR00254">
    <property type="entry name" value="GGDEF"/>
    <property type="match status" value="1"/>
</dbReference>
<evidence type="ECO:0000313" key="5">
    <source>
        <dbReference type="EMBL" id="GCL66046.1"/>
    </source>
</evidence>
<accession>A0A480AYP6</accession>
<keyword evidence="3" id="KW-0812">Transmembrane</keyword>
<dbReference type="InterPro" id="IPR043128">
    <property type="entry name" value="Rev_trsase/Diguanyl_cyclase"/>
</dbReference>
<feature type="transmembrane region" description="Helical" evidence="3">
    <location>
        <begin position="96"/>
        <end position="115"/>
    </location>
</feature>
<comment type="caution">
    <text evidence="5">The sequence shown here is derived from an EMBL/GenBank/DDBJ whole genome shotgun (WGS) entry which is preliminary data.</text>
</comment>
<dbReference type="InterPro" id="IPR000160">
    <property type="entry name" value="GGDEF_dom"/>
</dbReference>
<dbReference type="PANTHER" id="PTHR45138">
    <property type="entry name" value="REGULATORY COMPONENTS OF SENSORY TRANSDUCTION SYSTEM"/>
    <property type="match status" value="1"/>
</dbReference>
<dbReference type="InterPro" id="IPR050469">
    <property type="entry name" value="Diguanylate_Cyclase"/>
</dbReference>
<sequence length="380" mass="40712">MTLDAQTLIVVLLMNMATLSVAVPAIMGRQLSRAARCAQASLVLQTAGWGCLALSRDGTPWDPVLSVLSMVGLATGTAMLWESVQGWLGPRRGRRGVWMLAVAMPLGYAVSWSSYPLRVGWSNAGLALQLLLVCALLVRPTPHHGRGWRWLMAISLGALAAVSLWRGAMGAFFTEAYPSFRTPHPAMLTFGLVANLAVPLNAVGLLVAWREEAERALRQLARTDSLTGLLNRRALDDEAGALIALARRHGDPLSLLLLDIDRFKAINDRHGHAAGDRALCLLAGTLQAALRRGDLAGRWGGEEFCVLLPRTAPADAMAFDARLRATLRAQALAELGFPLDFSTGLAHLQAADTTLQPLVQRADAALYAAKDAGRGQLRAA</sequence>
<gene>
    <name evidence="5" type="ORF">AQPW35_51270</name>
</gene>
<dbReference type="EMBL" id="BJCL01000024">
    <property type="protein sequence ID" value="GCL66046.1"/>
    <property type="molecule type" value="Genomic_DNA"/>
</dbReference>
<keyword evidence="6" id="KW-1185">Reference proteome</keyword>
<keyword evidence="3" id="KW-0472">Membrane</keyword>
<evidence type="ECO:0000259" key="4">
    <source>
        <dbReference type="PROSITE" id="PS50887"/>
    </source>
</evidence>
<evidence type="ECO:0000256" key="2">
    <source>
        <dbReference type="ARBA" id="ARBA00034247"/>
    </source>
</evidence>
<dbReference type="SUPFAM" id="SSF55073">
    <property type="entry name" value="Nucleotide cyclase"/>
    <property type="match status" value="1"/>
</dbReference>
<dbReference type="CDD" id="cd01949">
    <property type="entry name" value="GGDEF"/>
    <property type="match status" value="1"/>
</dbReference>
<dbReference type="PROSITE" id="PS50887">
    <property type="entry name" value="GGDEF"/>
    <property type="match status" value="1"/>
</dbReference>
<evidence type="ECO:0000313" key="6">
    <source>
        <dbReference type="Proteomes" id="UP000301751"/>
    </source>
</evidence>
<feature type="domain" description="GGDEF" evidence="4">
    <location>
        <begin position="251"/>
        <end position="380"/>
    </location>
</feature>
<dbReference type="SMART" id="SM00267">
    <property type="entry name" value="GGDEF"/>
    <property type="match status" value="1"/>
</dbReference>
<protein>
    <recommendedName>
        <fullName evidence="1">diguanylate cyclase</fullName>
        <ecNumber evidence="1">2.7.7.65</ecNumber>
    </recommendedName>
</protein>